<dbReference type="EMBL" id="ML995477">
    <property type="protein sequence ID" value="KAF2145539.1"/>
    <property type="molecule type" value="Genomic_DNA"/>
</dbReference>
<dbReference type="SUPFAM" id="SSF55031">
    <property type="entry name" value="Bacterial exopeptidase dimerisation domain"/>
    <property type="match status" value="1"/>
</dbReference>
<comment type="similarity">
    <text evidence="1">Belongs to the peptidase M20A family.</text>
</comment>
<keyword evidence="10" id="KW-1185">Reference proteome</keyword>
<keyword evidence="4" id="KW-0378">Hydrolase</keyword>
<protein>
    <recommendedName>
        <fullName evidence="8">Peptidase M20 dimerisation domain-containing protein</fullName>
    </recommendedName>
</protein>
<dbReference type="AlphaFoldDB" id="A0A6A6BN24"/>
<feature type="domain" description="Peptidase M20 dimerisation" evidence="8">
    <location>
        <begin position="281"/>
        <end position="432"/>
    </location>
</feature>
<feature type="binding site" evidence="7">
    <location>
        <position position="199"/>
    </location>
    <ligand>
        <name>Zn(2+)</name>
        <dbReference type="ChEBI" id="CHEBI:29105"/>
        <label>1</label>
    </ligand>
</feature>
<dbReference type="GO" id="GO:0006520">
    <property type="term" value="P:amino acid metabolic process"/>
    <property type="evidence" value="ECO:0007669"/>
    <property type="project" value="UniProtKB-ARBA"/>
</dbReference>
<dbReference type="GO" id="GO:0043605">
    <property type="term" value="P:amide catabolic process"/>
    <property type="evidence" value="ECO:0007669"/>
    <property type="project" value="UniProtKB-ARBA"/>
</dbReference>
<evidence type="ECO:0000256" key="3">
    <source>
        <dbReference type="ARBA" id="ARBA00022723"/>
    </source>
</evidence>
<dbReference type="PIRSF" id="PIRSF037217">
    <property type="entry name" value="Carboxypeptidase_S"/>
    <property type="match status" value="1"/>
</dbReference>
<evidence type="ECO:0000313" key="10">
    <source>
        <dbReference type="Proteomes" id="UP000799438"/>
    </source>
</evidence>
<dbReference type="PROSITE" id="PS00759">
    <property type="entry name" value="ARGE_DAPE_CPG2_2"/>
    <property type="match status" value="1"/>
</dbReference>
<evidence type="ECO:0000259" key="8">
    <source>
        <dbReference type="Pfam" id="PF07687"/>
    </source>
</evidence>
<dbReference type="Gene3D" id="1.10.150.900">
    <property type="match status" value="1"/>
</dbReference>
<feature type="binding site" evidence="7">
    <location>
        <position position="262"/>
    </location>
    <ligand>
        <name>Zn(2+)</name>
        <dbReference type="ChEBI" id="CHEBI:29105"/>
        <label>2</label>
    </ligand>
</feature>
<keyword evidence="2" id="KW-0645">Protease</keyword>
<dbReference type="GO" id="GO:0051603">
    <property type="term" value="P:proteolysis involved in protein catabolic process"/>
    <property type="evidence" value="ECO:0007669"/>
    <property type="project" value="TreeGrafter"/>
</dbReference>
<dbReference type="CDD" id="cd05674">
    <property type="entry name" value="M20_yscS"/>
    <property type="match status" value="1"/>
</dbReference>
<dbReference type="SUPFAM" id="SSF53187">
    <property type="entry name" value="Zn-dependent exopeptidases"/>
    <property type="match status" value="1"/>
</dbReference>
<dbReference type="FunFam" id="1.10.150.900:FF:000003">
    <property type="entry name" value="N-fatty-acyl-amino acid synthase/hydrolase PM20D1"/>
    <property type="match status" value="1"/>
</dbReference>
<evidence type="ECO:0000256" key="1">
    <source>
        <dbReference type="ARBA" id="ARBA00006247"/>
    </source>
</evidence>
<dbReference type="FunFam" id="3.40.630.10:FF:000027">
    <property type="entry name" value="N-fatty-acyl-amino acid synthase/hydrolase PM20D1"/>
    <property type="match status" value="1"/>
</dbReference>
<dbReference type="GO" id="GO:0000328">
    <property type="term" value="C:fungal-type vacuole lumen"/>
    <property type="evidence" value="ECO:0007669"/>
    <property type="project" value="TreeGrafter"/>
</dbReference>
<dbReference type="InterPro" id="IPR036264">
    <property type="entry name" value="Bact_exopeptidase_dim_dom"/>
</dbReference>
<evidence type="ECO:0000313" key="9">
    <source>
        <dbReference type="EMBL" id="KAF2145539.1"/>
    </source>
</evidence>
<name>A0A6A6BN24_9PEZI</name>
<evidence type="ECO:0000256" key="5">
    <source>
        <dbReference type="ARBA" id="ARBA00022833"/>
    </source>
</evidence>
<dbReference type="Pfam" id="PF01546">
    <property type="entry name" value="Peptidase_M20"/>
    <property type="match status" value="1"/>
</dbReference>
<dbReference type="GeneID" id="54293969"/>
<dbReference type="GO" id="GO:1990845">
    <property type="term" value="P:adaptive thermogenesis"/>
    <property type="evidence" value="ECO:0007669"/>
    <property type="project" value="UniProtKB-ARBA"/>
</dbReference>
<dbReference type="GO" id="GO:0016810">
    <property type="term" value="F:hydrolase activity, acting on carbon-nitrogen (but not peptide) bonds"/>
    <property type="evidence" value="ECO:0007669"/>
    <property type="project" value="UniProtKB-ARBA"/>
</dbReference>
<feature type="binding site" evidence="7">
    <location>
        <position position="540"/>
    </location>
    <ligand>
        <name>Zn(2+)</name>
        <dbReference type="ChEBI" id="CHEBI:29105"/>
        <label>1</label>
    </ligand>
</feature>
<dbReference type="RefSeq" id="XP_033401251.1">
    <property type="nucleotide sequence ID" value="XM_033536473.1"/>
</dbReference>
<feature type="binding site" evidence="7">
    <location>
        <position position="234"/>
    </location>
    <ligand>
        <name>Zn(2+)</name>
        <dbReference type="ChEBI" id="CHEBI:29105"/>
        <label>1</label>
    </ligand>
</feature>
<dbReference type="PANTHER" id="PTHR45962">
    <property type="entry name" value="N-FATTY-ACYL-AMINO ACID SYNTHASE/HYDROLASE PM20D1"/>
    <property type="match status" value="1"/>
</dbReference>
<keyword evidence="3 7" id="KW-0479">Metal-binding</keyword>
<feature type="active site" description="Proton acceptor" evidence="6">
    <location>
        <position position="233"/>
    </location>
</feature>
<evidence type="ECO:0000256" key="6">
    <source>
        <dbReference type="PIRSR" id="PIRSR037217-1"/>
    </source>
</evidence>
<dbReference type="InterPro" id="IPR002933">
    <property type="entry name" value="Peptidase_M20"/>
</dbReference>
<feature type="active site" evidence="6">
    <location>
        <position position="168"/>
    </location>
</feature>
<proteinExistence type="inferred from homology"/>
<evidence type="ECO:0000256" key="7">
    <source>
        <dbReference type="PIRSR" id="PIRSR037217-2"/>
    </source>
</evidence>
<dbReference type="InterPro" id="IPR047177">
    <property type="entry name" value="Pept_M20A"/>
</dbReference>
<dbReference type="InterPro" id="IPR017141">
    <property type="entry name" value="Pept_M20_carboxypep"/>
</dbReference>
<dbReference type="Pfam" id="PF07687">
    <property type="entry name" value="M20_dimer"/>
    <property type="match status" value="1"/>
</dbReference>
<dbReference type="OrthoDB" id="3064516at2759"/>
<evidence type="ECO:0000256" key="2">
    <source>
        <dbReference type="ARBA" id="ARBA00022670"/>
    </source>
</evidence>
<dbReference type="InterPro" id="IPR011650">
    <property type="entry name" value="Peptidase_M20_dimer"/>
</dbReference>
<dbReference type="PANTHER" id="PTHR45962:SF1">
    <property type="entry name" value="N-FATTY-ACYL-AMINO ACID SYNTHASE_HYDROLASE PM20D1"/>
    <property type="match status" value="1"/>
</dbReference>
<dbReference type="InterPro" id="IPR001261">
    <property type="entry name" value="ArgE/DapE_CS"/>
</dbReference>
<dbReference type="GO" id="GO:0046872">
    <property type="term" value="F:metal ion binding"/>
    <property type="evidence" value="ECO:0007669"/>
    <property type="project" value="UniProtKB-KW"/>
</dbReference>
<evidence type="ECO:0000256" key="4">
    <source>
        <dbReference type="ARBA" id="ARBA00022801"/>
    </source>
</evidence>
<sequence length="571" mass="63430">MKLERSFEAASNKKSIALVASLIVVAFFWNLPVLSRTYYNHSISGGVSFSSSKGDVNSWCSISDPSEGVVNDGLDSSSKFLDHSSLLKQVERMSAAVKVPTESWDDNDDVDKDPRWDVFADFHSLLEQLFPLVHEELNLAKVNKHGLLYTYQGTSKDLKPILFTAHQDVVPGTSPEKWTYPPFEGHYDGQWLWGRGSVDCKNNLIGLLSVMEDLLSQDFKPKRTIVFAFGFDEETGGKRGAKALGIELQRLYGNDGIALLIDEGGMGLQTVGNYVYAQPGVGEKGKINIILTVDVAGGHSSMPPPNTGIGIMAKLISELEAHPYEPRLTQENPFRNLLECQVKYSPNKVEPWLGSALVKNEDESILGSRLAESRPEERYTFQTSQAVDVITGGEKVNALPEKVVAIVNYRVSAHDGIEKVKQNAINLLQPIAHRHGLVVNPFGHNGTKTAKLSTGSLTLTLDQPLEPAPVTLTDLDNGVWSLFSGTIRQVFEDTPSLKGKTVVPVGGIMTGNTDTQWYWPLTKNIYRFEPYREGTMLNLHTVDERIDMLTHVEIMRFYYELIRNFDQAVDL</sequence>
<gene>
    <name evidence="9" type="ORF">K452DRAFT_220707</name>
</gene>
<dbReference type="GO" id="GO:0006629">
    <property type="term" value="P:lipid metabolic process"/>
    <property type="evidence" value="ECO:0007669"/>
    <property type="project" value="UniProtKB-ARBA"/>
</dbReference>
<keyword evidence="5 7" id="KW-0862">Zinc</keyword>
<dbReference type="PROSITE" id="PS00758">
    <property type="entry name" value="ARGE_DAPE_CPG2_1"/>
    <property type="match status" value="1"/>
</dbReference>
<dbReference type="Proteomes" id="UP000799438">
    <property type="component" value="Unassembled WGS sequence"/>
</dbReference>
<dbReference type="GO" id="GO:0043604">
    <property type="term" value="P:amide biosynthetic process"/>
    <property type="evidence" value="ECO:0007669"/>
    <property type="project" value="UniProtKB-ARBA"/>
</dbReference>
<dbReference type="Gene3D" id="3.30.70.360">
    <property type="match status" value="1"/>
</dbReference>
<accession>A0A6A6BN24</accession>
<dbReference type="Gene3D" id="3.40.630.10">
    <property type="entry name" value="Zn peptidases"/>
    <property type="match status" value="1"/>
</dbReference>
<feature type="binding site" evidence="7">
    <location>
        <position position="199"/>
    </location>
    <ligand>
        <name>Zn(2+)</name>
        <dbReference type="ChEBI" id="CHEBI:29105"/>
        <label>2</label>
    </ligand>
</feature>
<organism evidence="9 10">
    <name type="scientific">Aplosporella prunicola CBS 121167</name>
    <dbReference type="NCBI Taxonomy" id="1176127"/>
    <lineage>
        <taxon>Eukaryota</taxon>
        <taxon>Fungi</taxon>
        <taxon>Dikarya</taxon>
        <taxon>Ascomycota</taxon>
        <taxon>Pezizomycotina</taxon>
        <taxon>Dothideomycetes</taxon>
        <taxon>Dothideomycetes incertae sedis</taxon>
        <taxon>Botryosphaeriales</taxon>
        <taxon>Aplosporellaceae</taxon>
        <taxon>Aplosporella</taxon>
    </lineage>
</organism>
<reference evidence="9" key="1">
    <citation type="journal article" date="2020" name="Stud. Mycol.">
        <title>101 Dothideomycetes genomes: a test case for predicting lifestyles and emergence of pathogens.</title>
        <authorList>
            <person name="Haridas S."/>
            <person name="Albert R."/>
            <person name="Binder M."/>
            <person name="Bloem J."/>
            <person name="Labutti K."/>
            <person name="Salamov A."/>
            <person name="Andreopoulos B."/>
            <person name="Baker S."/>
            <person name="Barry K."/>
            <person name="Bills G."/>
            <person name="Bluhm B."/>
            <person name="Cannon C."/>
            <person name="Castanera R."/>
            <person name="Culley D."/>
            <person name="Daum C."/>
            <person name="Ezra D."/>
            <person name="Gonzalez J."/>
            <person name="Henrissat B."/>
            <person name="Kuo A."/>
            <person name="Liang C."/>
            <person name="Lipzen A."/>
            <person name="Lutzoni F."/>
            <person name="Magnuson J."/>
            <person name="Mondo S."/>
            <person name="Nolan M."/>
            <person name="Ohm R."/>
            <person name="Pangilinan J."/>
            <person name="Park H.-J."/>
            <person name="Ramirez L."/>
            <person name="Alfaro M."/>
            <person name="Sun H."/>
            <person name="Tritt A."/>
            <person name="Yoshinaga Y."/>
            <person name="Zwiers L.-H."/>
            <person name="Turgeon B."/>
            <person name="Goodwin S."/>
            <person name="Spatafora J."/>
            <person name="Crous P."/>
            <person name="Grigoriev I."/>
        </authorList>
    </citation>
    <scope>NUCLEOTIDE SEQUENCE</scope>
    <source>
        <strain evidence="9">CBS 121167</strain>
    </source>
</reference>
<dbReference type="GO" id="GO:0005576">
    <property type="term" value="C:extracellular region"/>
    <property type="evidence" value="ECO:0007669"/>
    <property type="project" value="UniProtKB-ARBA"/>
</dbReference>
<feature type="binding site" evidence="7">
    <location>
        <position position="166"/>
    </location>
    <ligand>
        <name>Zn(2+)</name>
        <dbReference type="ChEBI" id="CHEBI:29105"/>
        <label>2</label>
    </ligand>
</feature>
<dbReference type="GO" id="GO:0004181">
    <property type="term" value="F:metallocarboxypeptidase activity"/>
    <property type="evidence" value="ECO:0007669"/>
    <property type="project" value="InterPro"/>
</dbReference>